<reference evidence="1" key="1">
    <citation type="submission" date="2014-09" db="EMBL/GenBank/DDBJ databases">
        <authorList>
            <person name="Magalhaes I.L.F."/>
            <person name="Oliveira U."/>
            <person name="Santos F.R."/>
            <person name="Vidigal T.H.D.A."/>
            <person name="Brescovit A.D."/>
            <person name="Santos A.J."/>
        </authorList>
    </citation>
    <scope>NUCLEOTIDE SEQUENCE</scope>
    <source>
        <tissue evidence="1">Shoot tissue taken approximately 20 cm above the soil surface</tissue>
    </source>
</reference>
<sequence length="64" mass="7513">MMPLKLKDRGYYTSRADDGATLLSFWFPSNLMNSLITLIYQMNQNFLLKCNNIDHVHDANIIYK</sequence>
<organism evidence="1">
    <name type="scientific">Arundo donax</name>
    <name type="common">Giant reed</name>
    <name type="synonym">Donax arundinaceus</name>
    <dbReference type="NCBI Taxonomy" id="35708"/>
    <lineage>
        <taxon>Eukaryota</taxon>
        <taxon>Viridiplantae</taxon>
        <taxon>Streptophyta</taxon>
        <taxon>Embryophyta</taxon>
        <taxon>Tracheophyta</taxon>
        <taxon>Spermatophyta</taxon>
        <taxon>Magnoliopsida</taxon>
        <taxon>Liliopsida</taxon>
        <taxon>Poales</taxon>
        <taxon>Poaceae</taxon>
        <taxon>PACMAD clade</taxon>
        <taxon>Arundinoideae</taxon>
        <taxon>Arundineae</taxon>
        <taxon>Arundo</taxon>
    </lineage>
</organism>
<name>A0A0A8YM83_ARUDO</name>
<reference evidence="1" key="2">
    <citation type="journal article" date="2015" name="Data Brief">
        <title>Shoot transcriptome of the giant reed, Arundo donax.</title>
        <authorList>
            <person name="Barrero R.A."/>
            <person name="Guerrero F.D."/>
            <person name="Moolhuijzen P."/>
            <person name="Goolsby J.A."/>
            <person name="Tidwell J."/>
            <person name="Bellgard S.E."/>
            <person name="Bellgard M.I."/>
        </authorList>
    </citation>
    <scope>NUCLEOTIDE SEQUENCE</scope>
    <source>
        <tissue evidence="1">Shoot tissue taken approximately 20 cm above the soil surface</tissue>
    </source>
</reference>
<dbReference type="EMBL" id="GBRH01270221">
    <property type="protein sequence ID" value="JAD27674.1"/>
    <property type="molecule type" value="Transcribed_RNA"/>
</dbReference>
<protein>
    <submittedName>
        <fullName evidence="1">Uncharacterized protein</fullName>
    </submittedName>
</protein>
<evidence type="ECO:0000313" key="1">
    <source>
        <dbReference type="EMBL" id="JAD27674.1"/>
    </source>
</evidence>
<proteinExistence type="predicted"/>
<dbReference type="AlphaFoldDB" id="A0A0A8YM83"/>
<accession>A0A0A8YM83</accession>